<reference evidence="2" key="1">
    <citation type="submission" date="2021-02" db="EMBL/GenBank/DDBJ databases">
        <title>Infant gut strain persistence is associated with maternal origin, phylogeny, and functional potential including surface adhesion and iron acquisition.</title>
        <authorList>
            <person name="Lou Y.C."/>
        </authorList>
    </citation>
    <scope>NUCLEOTIDE SEQUENCE</scope>
    <source>
        <strain evidence="2">L3_082_243G1_dasL3_082_243G1_maxbin2.maxbin.015s ta_sub</strain>
    </source>
</reference>
<evidence type="ECO:0000313" key="3">
    <source>
        <dbReference type="Proteomes" id="UP000782901"/>
    </source>
</evidence>
<dbReference type="AlphaFoldDB" id="A0A943DRP6"/>
<protein>
    <submittedName>
        <fullName evidence="2">DUF3408 domain-containing protein</fullName>
    </submittedName>
</protein>
<dbReference type="EMBL" id="JAGZEE010000012">
    <property type="protein sequence ID" value="MBS5410927.1"/>
    <property type="molecule type" value="Genomic_DNA"/>
</dbReference>
<sequence length="181" mass="20694">MAKKRNYENDEAFKNFRIEDYLPEMKWREQEAKASAQKQEATTVEAALFPPLDGTDTAAMQDTVSDADRPNEPEKRDAPDGKTADKTSVEDVDAPTGQTVARRISGKQRRLSLEEYRATYLKVPKLVNRKPVFVSEEVRDELDRIVGNFGKRGMSASGLIENLVRLHLDSYREDFGQWRKL</sequence>
<accession>A0A943DRP6</accession>
<comment type="caution">
    <text evidence="2">The sequence shown here is derived from an EMBL/GenBank/DDBJ whole genome shotgun (WGS) entry which is preliminary data.</text>
</comment>
<dbReference type="InterPro" id="IPR021823">
    <property type="entry name" value="DUF3408"/>
</dbReference>
<feature type="region of interest" description="Disordered" evidence="1">
    <location>
        <begin position="30"/>
        <end position="96"/>
    </location>
</feature>
<dbReference type="Proteomes" id="UP000782901">
    <property type="component" value="Unassembled WGS sequence"/>
</dbReference>
<dbReference type="Pfam" id="PF11888">
    <property type="entry name" value="DUF3408"/>
    <property type="match status" value="1"/>
</dbReference>
<name>A0A943DRP6_BACT4</name>
<proteinExistence type="predicted"/>
<organism evidence="2 3">
    <name type="scientific">Bacteroides thetaiotaomicron</name>
    <dbReference type="NCBI Taxonomy" id="818"/>
    <lineage>
        <taxon>Bacteria</taxon>
        <taxon>Pseudomonadati</taxon>
        <taxon>Bacteroidota</taxon>
        <taxon>Bacteroidia</taxon>
        <taxon>Bacteroidales</taxon>
        <taxon>Bacteroidaceae</taxon>
        <taxon>Bacteroides</taxon>
    </lineage>
</organism>
<gene>
    <name evidence="2" type="ORF">KHY35_09460</name>
</gene>
<feature type="compositionally biased region" description="Basic and acidic residues" evidence="1">
    <location>
        <begin position="66"/>
        <end position="89"/>
    </location>
</feature>
<evidence type="ECO:0000313" key="2">
    <source>
        <dbReference type="EMBL" id="MBS5410927.1"/>
    </source>
</evidence>
<evidence type="ECO:0000256" key="1">
    <source>
        <dbReference type="SAM" id="MobiDB-lite"/>
    </source>
</evidence>